<dbReference type="PANTHER" id="PTHR36154:SF1">
    <property type="entry name" value="DNA-BINDING TRANSCRIPTIONAL ACTIVATOR ALPA"/>
    <property type="match status" value="1"/>
</dbReference>
<protein>
    <submittedName>
        <fullName evidence="1">Putative phage transcriptional regulator</fullName>
    </submittedName>
</protein>
<dbReference type="InterPro" id="IPR052931">
    <property type="entry name" value="Prophage_regulatory_activator"/>
</dbReference>
<dbReference type="PANTHER" id="PTHR36154">
    <property type="entry name" value="DNA-BINDING TRANSCRIPTIONAL ACTIVATOR ALPA"/>
    <property type="match status" value="1"/>
</dbReference>
<dbReference type="KEGG" id="sjp:SJA_C1-17980"/>
<sequence length="69" mass="7973">MVTLDDRFLRINGVVEKTGRSRAAIYRMIADGTFPRQERIGVRAVGWRMSAVAKWMEAPLEYRQDNMGK</sequence>
<dbReference type="InterPro" id="IPR010260">
    <property type="entry name" value="AlpA"/>
</dbReference>
<gene>
    <name evidence="1" type="ordered locus">SJA_C1-17980</name>
</gene>
<dbReference type="eggNOG" id="COG3311">
    <property type="taxonomic scope" value="Bacteria"/>
</dbReference>
<dbReference type="HOGENOM" id="CLU_140176_15_3_5"/>
<dbReference type="EMBL" id="AP010803">
    <property type="protein sequence ID" value="BAI96632.1"/>
    <property type="molecule type" value="Genomic_DNA"/>
</dbReference>
<dbReference type="GeneID" id="43741010"/>
<evidence type="ECO:0000313" key="1">
    <source>
        <dbReference type="EMBL" id="BAI96632.1"/>
    </source>
</evidence>
<proteinExistence type="predicted"/>
<dbReference type="Pfam" id="PF05930">
    <property type="entry name" value="Phage_AlpA"/>
    <property type="match status" value="1"/>
</dbReference>
<name>D4Z200_SPHIU</name>
<dbReference type="STRING" id="452662.SJA_C1-17980"/>
<reference evidence="1 2" key="1">
    <citation type="journal article" date="2010" name="J. Bacteriol.">
        <title>Complete genome sequence of the representative gamma-hexachlorocyclohexane-degrading bacterium Sphingobium japonicum UT26.</title>
        <authorList>
            <person name="Nagata Y."/>
            <person name="Ohtsubo Y."/>
            <person name="Endo R."/>
            <person name="Ichikawa N."/>
            <person name="Ankai A."/>
            <person name="Oguchi A."/>
            <person name="Fukui S."/>
            <person name="Fujita N."/>
            <person name="Tsuda M."/>
        </authorList>
    </citation>
    <scope>NUCLEOTIDE SEQUENCE [LARGE SCALE GENOMIC DNA]</scope>
    <source>
        <strain evidence="2">DSM 16413 / CCM 7287 / MTCC 6362 / UT26 / NBRC 101211 / UT26S</strain>
    </source>
</reference>
<evidence type="ECO:0000313" key="2">
    <source>
        <dbReference type="Proteomes" id="UP000007753"/>
    </source>
</evidence>
<dbReference type="Gene3D" id="1.10.238.160">
    <property type="match status" value="1"/>
</dbReference>
<organism evidence="1 2">
    <name type="scientific">Sphingobium indicum (strain DSM 16413 / CCM 7287 / MTCC 6362 / UT26 / NBRC 101211 / UT26S)</name>
    <name type="common">Sphingobium japonicum</name>
    <dbReference type="NCBI Taxonomy" id="452662"/>
    <lineage>
        <taxon>Bacteria</taxon>
        <taxon>Pseudomonadati</taxon>
        <taxon>Pseudomonadota</taxon>
        <taxon>Alphaproteobacteria</taxon>
        <taxon>Sphingomonadales</taxon>
        <taxon>Sphingomonadaceae</taxon>
        <taxon>Sphingobium</taxon>
    </lineage>
</organism>
<keyword evidence="2" id="KW-1185">Reference proteome</keyword>
<accession>D4Z200</accession>
<dbReference type="RefSeq" id="WP_013040115.1">
    <property type="nucleotide sequence ID" value="NC_014006.1"/>
</dbReference>
<dbReference type="Proteomes" id="UP000007753">
    <property type="component" value="Chromosome 1"/>
</dbReference>
<dbReference type="AlphaFoldDB" id="D4Z200"/>